<feature type="non-terminal residue" evidence="5">
    <location>
        <position position="1"/>
    </location>
</feature>
<dbReference type="Pfam" id="PF07690">
    <property type="entry name" value="MFS_1"/>
    <property type="match status" value="2"/>
</dbReference>
<feature type="non-terminal residue" evidence="5">
    <location>
        <position position="488"/>
    </location>
</feature>
<feature type="transmembrane region" description="Helical" evidence="4">
    <location>
        <begin position="461"/>
        <end position="487"/>
    </location>
</feature>
<evidence type="ECO:0000256" key="3">
    <source>
        <dbReference type="ARBA" id="ARBA00023136"/>
    </source>
</evidence>
<protein>
    <submittedName>
        <fullName evidence="5">Major facilitator superfamily domain-containing protein 4A</fullName>
    </submittedName>
</protein>
<keyword evidence="6" id="KW-1185">Reference proteome</keyword>
<feature type="transmembrane region" description="Helical" evidence="4">
    <location>
        <begin position="303"/>
        <end position="323"/>
    </location>
</feature>
<accession>A0AA35WVF5</accession>
<evidence type="ECO:0000313" key="6">
    <source>
        <dbReference type="Proteomes" id="UP001174909"/>
    </source>
</evidence>
<dbReference type="AlphaFoldDB" id="A0AA35WVF5"/>
<feature type="transmembrane region" description="Helical" evidence="4">
    <location>
        <begin position="433"/>
        <end position="455"/>
    </location>
</feature>
<dbReference type="PANTHER" id="PTHR23121">
    <property type="entry name" value="SODIUM-DEPENDENT GLUCOSE TRANSPORTER 1"/>
    <property type="match status" value="1"/>
</dbReference>
<dbReference type="InterPro" id="IPR011701">
    <property type="entry name" value="MFS"/>
</dbReference>
<name>A0AA35WVF5_GEOBA</name>
<feature type="transmembrane region" description="Helical" evidence="4">
    <location>
        <begin position="343"/>
        <end position="361"/>
    </location>
</feature>
<feature type="transmembrane region" description="Helical" evidence="4">
    <location>
        <begin position="210"/>
        <end position="231"/>
    </location>
</feature>
<dbReference type="InterPro" id="IPR036259">
    <property type="entry name" value="MFS_trans_sf"/>
</dbReference>
<evidence type="ECO:0000313" key="5">
    <source>
        <dbReference type="EMBL" id="CAI8035288.1"/>
    </source>
</evidence>
<dbReference type="PANTHER" id="PTHR23121:SF9">
    <property type="entry name" value="SODIUM-DEPENDENT GLUCOSE TRANSPORTER 1"/>
    <property type="match status" value="1"/>
</dbReference>
<dbReference type="EMBL" id="CASHTH010002790">
    <property type="protein sequence ID" value="CAI8035288.1"/>
    <property type="molecule type" value="Genomic_DNA"/>
</dbReference>
<keyword evidence="2 4" id="KW-1133">Transmembrane helix</keyword>
<dbReference type="Gene3D" id="1.20.1250.20">
    <property type="entry name" value="MFS general substrate transporter like domains"/>
    <property type="match status" value="1"/>
</dbReference>
<dbReference type="GO" id="GO:0022857">
    <property type="term" value="F:transmembrane transporter activity"/>
    <property type="evidence" value="ECO:0007669"/>
    <property type="project" value="InterPro"/>
</dbReference>
<feature type="transmembrane region" description="Helical" evidence="4">
    <location>
        <begin position="44"/>
        <end position="63"/>
    </location>
</feature>
<feature type="transmembrane region" description="Helical" evidence="4">
    <location>
        <begin position="373"/>
        <end position="392"/>
    </location>
</feature>
<dbReference type="SUPFAM" id="SSF103473">
    <property type="entry name" value="MFS general substrate transporter"/>
    <property type="match status" value="1"/>
</dbReference>
<evidence type="ECO:0000256" key="2">
    <source>
        <dbReference type="ARBA" id="ARBA00022989"/>
    </source>
</evidence>
<keyword evidence="1 4" id="KW-0812">Transmembrane</keyword>
<reference evidence="5" key="1">
    <citation type="submission" date="2023-03" db="EMBL/GenBank/DDBJ databases">
        <authorList>
            <person name="Steffen K."/>
            <person name="Cardenas P."/>
        </authorList>
    </citation>
    <scope>NUCLEOTIDE SEQUENCE</scope>
</reference>
<feature type="transmembrane region" description="Helical" evidence="4">
    <location>
        <begin position="12"/>
        <end position="37"/>
    </location>
</feature>
<keyword evidence="3 4" id="KW-0472">Membrane</keyword>
<organism evidence="5 6">
    <name type="scientific">Geodia barretti</name>
    <name type="common">Barrett's horny sponge</name>
    <dbReference type="NCBI Taxonomy" id="519541"/>
    <lineage>
        <taxon>Eukaryota</taxon>
        <taxon>Metazoa</taxon>
        <taxon>Porifera</taxon>
        <taxon>Demospongiae</taxon>
        <taxon>Heteroscleromorpha</taxon>
        <taxon>Tetractinellida</taxon>
        <taxon>Astrophorina</taxon>
        <taxon>Geodiidae</taxon>
        <taxon>Geodia</taxon>
    </lineage>
</organism>
<proteinExistence type="predicted"/>
<comment type="caution">
    <text evidence="5">The sequence shown here is derived from an EMBL/GenBank/DDBJ whole genome shotgun (WGS) entry which is preliminary data.</text>
</comment>
<dbReference type="Proteomes" id="UP001174909">
    <property type="component" value="Unassembled WGS sequence"/>
</dbReference>
<evidence type="ECO:0000256" key="4">
    <source>
        <dbReference type="SAM" id="Phobius"/>
    </source>
</evidence>
<sequence>TLLDIAHQLDVGVGLLSVVLLTRAIGGVIGTVASGVLMDRFPRLQYTLLCCFLFGGIAANILVPVAVHVAMLTVIMFFMGMTLGGLDNGAHAILMRLWGEKSGPCMQFLHAAYAVGTFLAPLIAKPFITDIPDTQEDFNTSQVFNISCSNVWTSNCENISYVECACLDSITEVCNGTSSAVIDVYYDTLSNQTNCSLIEERDNITLRYGWAYWISAMFFVVPLLVFTYYSIRYDMTHCFKMRKNESTGGSQTNTATENEDTSQVELNEVADDKVELLEDSEVTVALEDSTPSRAPVTLKTYKYPAFFLLFWFMLCYVGSEISYGSLLFTFSVKSQLQLDKQTAATVTAVFWGLFLFMRVFSIPLVMLKVRASVMMTLNVSGSVTAILILAIFPHNRIAVWVTSALLGGSFSSVSPNAMTWMSEHLPVNGKATAVLIGGAYIGDILLPSVIVVLIGNVHPDYFVYSILSLIVLSMTLLVLLFVMTGIYQ</sequence>
<gene>
    <name evidence="5" type="ORF">GBAR_LOCUS19820</name>
</gene>
<evidence type="ECO:0000256" key="1">
    <source>
        <dbReference type="ARBA" id="ARBA00022692"/>
    </source>
</evidence>